<feature type="active site" description="Charge relay system" evidence="5">
    <location>
        <position position="215"/>
    </location>
</feature>
<feature type="active site" description="Charge relay system" evidence="5">
    <location>
        <position position="175"/>
    </location>
</feature>
<dbReference type="Pfam" id="PF00082">
    <property type="entry name" value="Peptidase_S8"/>
    <property type="match status" value="1"/>
</dbReference>
<proteinExistence type="inferred from homology"/>
<dbReference type="InterPro" id="IPR017317">
    <property type="entry name" value="Pept_S8_subtilisin_bacteroid-2"/>
</dbReference>
<keyword evidence="9" id="KW-1185">Reference proteome</keyword>
<dbReference type="EMBL" id="JAHESD010000015">
    <property type="protein sequence ID" value="MBT1703472.1"/>
    <property type="molecule type" value="Genomic_DNA"/>
</dbReference>
<dbReference type="Pfam" id="PF18962">
    <property type="entry name" value="Por_Secre_tail"/>
    <property type="match status" value="1"/>
</dbReference>
<evidence type="ECO:0000256" key="4">
    <source>
        <dbReference type="ARBA" id="ARBA00022825"/>
    </source>
</evidence>
<dbReference type="PROSITE" id="PS51892">
    <property type="entry name" value="SUBTILASE"/>
    <property type="match status" value="1"/>
</dbReference>
<dbReference type="InterPro" id="IPR036852">
    <property type="entry name" value="Peptidase_S8/S53_dom_sf"/>
</dbReference>
<evidence type="ECO:0000313" key="9">
    <source>
        <dbReference type="Proteomes" id="UP000772618"/>
    </source>
</evidence>
<dbReference type="PIRSF" id="PIRSF037903">
    <property type="entry name" value="Subtilisin_rel_GFO_2223"/>
    <property type="match status" value="1"/>
</dbReference>
<dbReference type="PRINTS" id="PR00723">
    <property type="entry name" value="SUBTILISIN"/>
</dbReference>
<keyword evidence="3 5" id="KW-0378">Hydrolase</keyword>
<evidence type="ECO:0000313" key="8">
    <source>
        <dbReference type="EMBL" id="MBT1703472.1"/>
    </source>
</evidence>
<gene>
    <name evidence="8" type="ORF">KK060_09290</name>
</gene>
<feature type="domain" description="Peptidase S8/S53" evidence="6">
    <location>
        <begin position="166"/>
        <end position="440"/>
    </location>
</feature>
<dbReference type="PANTHER" id="PTHR43806">
    <property type="entry name" value="PEPTIDASE S8"/>
    <property type="match status" value="1"/>
</dbReference>
<dbReference type="InterPro" id="IPR000209">
    <property type="entry name" value="Peptidase_S8/S53_dom"/>
</dbReference>
<keyword evidence="2 5" id="KW-0645">Protease</keyword>
<keyword evidence="4 5" id="KW-0720">Serine protease</keyword>
<dbReference type="PROSITE" id="PS00138">
    <property type="entry name" value="SUBTILASE_SER"/>
    <property type="match status" value="1"/>
</dbReference>
<reference evidence="8 9" key="1">
    <citation type="submission" date="2021-05" db="EMBL/GenBank/DDBJ databases">
        <title>A Polyphasic approach of four new species of the genus Ohtaekwangia: Ohtaekwangia histidinii sp. nov., Ohtaekwangia cretensis sp. nov., Ohtaekwangia indiensis sp. nov., Ohtaekwangia reichenbachii sp. nov. from diverse environment.</title>
        <authorList>
            <person name="Octaviana S."/>
        </authorList>
    </citation>
    <scope>NUCLEOTIDE SEQUENCE [LARGE SCALE GENOMIC DNA]</scope>
    <source>
        <strain evidence="8 9">PWU20</strain>
    </source>
</reference>
<evidence type="ECO:0000259" key="6">
    <source>
        <dbReference type="Pfam" id="PF00082"/>
    </source>
</evidence>
<name>A0ABS5VPU9_9BACT</name>
<accession>A0ABS5VPU9</accession>
<dbReference type="Gene3D" id="3.40.50.200">
    <property type="entry name" value="Peptidase S8/S53 domain"/>
    <property type="match status" value="1"/>
</dbReference>
<feature type="active site" description="Charge relay system" evidence="5">
    <location>
        <position position="394"/>
    </location>
</feature>
<sequence>MVGNRKALLGLILLLITEVGWAQINRYMVFFKDKNGSPFSTTNPDQFLSQKAITRRIKQGVTITEQDLPVNSNYISGVQQAGAEVFFKSKWFNAVLVQCDASLTSTLFQLPYVSNVEFVAPQAQLISRGRKKFSLRKNNTPNGGAQTAAQLNLIGIPEMHQMGKKGEGMVIAVFDAGFPGVNNTAPFSHLFEKGKINAGFDFVYNTTDVFRYDAHGTEVLSVIAADVPDAFTGGAPEATFQLYVTEDDPTEYRIEEYNWAFAAEHADSSGVDIINSSLGYYDFDIPSMNYTKAQMDGKTAVITKAAQWASDRGMLVVCSAGNEGNIASWRIITAPADAEGVLAVASVNAEGVRSSSSSIGPAADGRVKPDVAAMGVGVRVINERGSLSSVSGTSLSAPLITALVAGVWQTYPDLTSKEIMQLIKETASQAKNPDNFLGYGIPNYKAIVNFKDQFVQERTFEVFPNPTNDTIVISPIDPDSITTCQVELISALGQIIAKEQINFSWLNRNYKADLSSLSAGLYYVRILYADRRYIFRVVKE</sequence>
<evidence type="ECO:0000256" key="3">
    <source>
        <dbReference type="ARBA" id="ARBA00022801"/>
    </source>
</evidence>
<evidence type="ECO:0000259" key="7">
    <source>
        <dbReference type="Pfam" id="PF18962"/>
    </source>
</evidence>
<dbReference type="InterPro" id="IPR023828">
    <property type="entry name" value="Peptidase_S8_Ser-AS"/>
</dbReference>
<organism evidence="8 9">
    <name type="scientific">Chryseosolibacter indicus</name>
    <dbReference type="NCBI Taxonomy" id="2782351"/>
    <lineage>
        <taxon>Bacteria</taxon>
        <taxon>Pseudomonadati</taxon>
        <taxon>Bacteroidota</taxon>
        <taxon>Cytophagia</taxon>
        <taxon>Cytophagales</taxon>
        <taxon>Chryseotaleaceae</taxon>
        <taxon>Chryseosolibacter</taxon>
    </lineage>
</organism>
<evidence type="ECO:0000256" key="2">
    <source>
        <dbReference type="ARBA" id="ARBA00022670"/>
    </source>
</evidence>
<dbReference type="SUPFAM" id="SSF52743">
    <property type="entry name" value="Subtilisin-like"/>
    <property type="match status" value="1"/>
</dbReference>
<evidence type="ECO:0000256" key="1">
    <source>
        <dbReference type="ARBA" id="ARBA00011073"/>
    </source>
</evidence>
<dbReference type="RefSeq" id="WP_254153433.1">
    <property type="nucleotide sequence ID" value="NZ_JAHESD010000015.1"/>
</dbReference>
<dbReference type="InterPro" id="IPR015500">
    <property type="entry name" value="Peptidase_S8_subtilisin-rel"/>
</dbReference>
<feature type="domain" description="Secretion system C-terminal sorting" evidence="7">
    <location>
        <begin position="462"/>
        <end position="529"/>
    </location>
</feature>
<dbReference type="InterPro" id="IPR026444">
    <property type="entry name" value="Secre_tail"/>
</dbReference>
<protein>
    <submittedName>
        <fullName evidence="8">S8 family serine peptidase</fullName>
    </submittedName>
</protein>
<comment type="similarity">
    <text evidence="1 5">Belongs to the peptidase S8 family.</text>
</comment>
<dbReference type="CDD" id="cd07493">
    <property type="entry name" value="Peptidases_S8_9"/>
    <property type="match status" value="1"/>
</dbReference>
<dbReference type="InterPro" id="IPR050131">
    <property type="entry name" value="Peptidase_S8_subtilisin-like"/>
</dbReference>
<dbReference type="NCBIfam" id="TIGR04183">
    <property type="entry name" value="Por_Secre_tail"/>
    <property type="match status" value="1"/>
</dbReference>
<evidence type="ECO:0000256" key="5">
    <source>
        <dbReference type="PROSITE-ProRule" id="PRU01240"/>
    </source>
</evidence>
<dbReference type="PANTHER" id="PTHR43806:SF67">
    <property type="entry name" value="EGF-LIKE DOMAIN-CONTAINING PROTEIN"/>
    <property type="match status" value="1"/>
</dbReference>
<comment type="caution">
    <text evidence="8">The sequence shown here is derived from an EMBL/GenBank/DDBJ whole genome shotgun (WGS) entry which is preliminary data.</text>
</comment>
<dbReference type="Proteomes" id="UP000772618">
    <property type="component" value="Unassembled WGS sequence"/>
</dbReference>